<dbReference type="AlphaFoldDB" id="X0VY92"/>
<gene>
    <name evidence="1" type="ORF">S01H1_57031</name>
</gene>
<proteinExistence type="predicted"/>
<name>X0VY92_9ZZZZ</name>
<organism evidence="1">
    <name type="scientific">marine sediment metagenome</name>
    <dbReference type="NCBI Taxonomy" id="412755"/>
    <lineage>
        <taxon>unclassified sequences</taxon>
        <taxon>metagenomes</taxon>
        <taxon>ecological metagenomes</taxon>
    </lineage>
</organism>
<sequence length="71" mass="8520">MFTSTMFTDIEAEEFDSTFGLYGSLTAPVYDLREFEIQYDRRSNRLRRWISDLIFDEIELGSWLWRVLNGV</sequence>
<dbReference type="EMBL" id="BARS01037171">
    <property type="protein sequence ID" value="GAG23300.1"/>
    <property type="molecule type" value="Genomic_DNA"/>
</dbReference>
<evidence type="ECO:0000313" key="1">
    <source>
        <dbReference type="EMBL" id="GAG23300.1"/>
    </source>
</evidence>
<accession>X0VY92</accession>
<reference evidence="1" key="1">
    <citation type="journal article" date="2014" name="Front. Microbiol.">
        <title>High frequency of phylogenetically diverse reductive dehalogenase-homologous genes in deep subseafloor sedimentary metagenomes.</title>
        <authorList>
            <person name="Kawai M."/>
            <person name="Futagami T."/>
            <person name="Toyoda A."/>
            <person name="Takaki Y."/>
            <person name="Nishi S."/>
            <person name="Hori S."/>
            <person name="Arai W."/>
            <person name="Tsubouchi T."/>
            <person name="Morono Y."/>
            <person name="Uchiyama I."/>
            <person name="Ito T."/>
            <person name="Fujiyama A."/>
            <person name="Inagaki F."/>
            <person name="Takami H."/>
        </authorList>
    </citation>
    <scope>NUCLEOTIDE SEQUENCE</scope>
    <source>
        <strain evidence="1">Expedition CK06-06</strain>
    </source>
</reference>
<comment type="caution">
    <text evidence="1">The sequence shown here is derived from an EMBL/GenBank/DDBJ whole genome shotgun (WGS) entry which is preliminary data.</text>
</comment>
<protein>
    <submittedName>
        <fullName evidence="1">Uncharacterized protein</fullName>
    </submittedName>
</protein>